<sequence length="362" mass="41664">MHPQLITCTEKLLKTLDRELKKSNSNGKCKIYTRDLMYRFTFDVTSSVFFGIETDVNDEDSPSTSILIDNTIKLTHFPKFRMATVMSLPRPILNLIGIKSFFPDEPLNYFIQLLKTVINQRRSSGIKRNDFVQSLLESTMQSNDGDILKLTENEIIAQCFVFFLGSYDSTANALTVTLFELAHNQNIQQRLFEEIDSIVKETNTDSSTYIESILNHAPYLEAVIKEGIRKYPLKVRLDRRVGANNIKIGDIPVDKDTLVEISVVGVHHCPEYYPEPERFDPERFMPENRDKLVPYTYLAFGQGSRNCVGLRFAYEMMKICLAAIIYRYQFSVCSETPDKLSFVKGMPVLITEHFLIELSKRN</sequence>
<dbReference type="InterPro" id="IPR002401">
    <property type="entry name" value="Cyt_P450_E_grp-I"/>
</dbReference>
<dbReference type="InterPro" id="IPR036396">
    <property type="entry name" value="Cyt_P450_sf"/>
</dbReference>
<comment type="caution">
    <text evidence="15">The sequence shown here is derived from an EMBL/GenBank/DDBJ whole genome shotgun (WGS) entry which is preliminary data.</text>
</comment>
<dbReference type="EMBL" id="JAPWDV010000002">
    <property type="protein sequence ID" value="KAJ6220425.1"/>
    <property type="molecule type" value="Genomic_DNA"/>
</dbReference>
<evidence type="ECO:0000256" key="11">
    <source>
        <dbReference type="ARBA" id="ARBA00023033"/>
    </source>
</evidence>
<dbReference type="AlphaFoldDB" id="A0A9Q0M744"/>
<dbReference type="InterPro" id="IPR050476">
    <property type="entry name" value="Insect_CytP450_Detox"/>
</dbReference>
<accession>A0A9Q0M744</accession>
<evidence type="ECO:0008006" key="17">
    <source>
        <dbReference type="Google" id="ProtNLM"/>
    </source>
</evidence>
<evidence type="ECO:0000313" key="16">
    <source>
        <dbReference type="Proteomes" id="UP001142055"/>
    </source>
</evidence>
<evidence type="ECO:0000313" key="15">
    <source>
        <dbReference type="EMBL" id="KAJ6220425.1"/>
    </source>
</evidence>
<evidence type="ECO:0000256" key="2">
    <source>
        <dbReference type="ARBA" id="ARBA00004174"/>
    </source>
</evidence>
<dbReference type="GO" id="GO:0016705">
    <property type="term" value="F:oxidoreductase activity, acting on paired donors, with incorporation or reduction of molecular oxygen"/>
    <property type="evidence" value="ECO:0007669"/>
    <property type="project" value="InterPro"/>
</dbReference>
<evidence type="ECO:0000256" key="9">
    <source>
        <dbReference type="ARBA" id="ARBA00023002"/>
    </source>
</evidence>
<dbReference type="InterPro" id="IPR017972">
    <property type="entry name" value="Cyt_P450_CS"/>
</dbReference>
<evidence type="ECO:0000256" key="1">
    <source>
        <dbReference type="ARBA" id="ARBA00001971"/>
    </source>
</evidence>
<dbReference type="Proteomes" id="UP001142055">
    <property type="component" value="Chromosome 2"/>
</dbReference>
<dbReference type="PANTHER" id="PTHR24292">
    <property type="entry name" value="CYTOCHROME P450"/>
    <property type="match status" value="1"/>
</dbReference>
<keyword evidence="6 13" id="KW-0479">Metal-binding</keyword>
<evidence type="ECO:0000256" key="7">
    <source>
        <dbReference type="ARBA" id="ARBA00022824"/>
    </source>
</evidence>
<evidence type="ECO:0000256" key="5">
    <source>
        <dbReference type="ARBA" id="ARBA00022617"/>
    </source>
</evidence>
<keyword evidence="11 14" id="KW-0503">Monooxygenase</keyword>
<keyword evidence="10 13" id="KW-0408">Iron</keyword>
<dbReference type="GO" id="GO:0005506">
    <property type="term" value="F:iron ion binding"/>
    <property type="evidence" value="ECO:0007669"/>
    <property type="project" value="InterPro"/>
</dbReference>
<dbReference type="GO" id="GO:0005789">
    <property type="term" value="C:endoplasmic reticulum membrane"/>
    <property type="evidence" value="ECO:0007669"/>
    <property type="project" value="UniProtKB-SubCell"/>
</dbReference>
<comment type="subcellular location">
    <subcellularLocation>
        <location evidence="3">Endoplasmic reticulum membrane</location>
        <topology evidence="3">Peripheral membrane protein</topology>
    </subcellularLocation>
    <subcellularLocation>
        <location evidence="2">Microsome membrane</location>
        <topology evidence="2">Peripheral membrane protein</topology>
    </subcellularLocation>
</comment>
<dbReference type="Gene3D" id="1.10.630.10">
    <property type="entry name" value="Cytochrome P450"/>
    <property type="match status" value="1"/>
</dbReference>
<evidence type="ECO:0000256" key="3">
    <source>
        <dbReference type="ARBA" id="ARBA00004406"/>
    </source>
</evidence>
<evidence type="ECO:0000256" key="10">
    <source>
        <dbReference type="ARBA" id="ARBA00023004"/>
    </source>
</evidence>
<dbReference type="PRINTS" id="PR00385">
    <property type="entry name" value="P450"/>
</dbReference>
<dbReference type="SUPFAM" id="SSF48264">
    <property type="entry name" value="Cytochrome P450"/>
    <property type="match status" value="1"/>
</dbReference>
<keyword evidence="16" id="KW-1185">Reference proteome</keyword>
<organism evidence="15 16">
    <name type="scientific">Blomia tropicalis</name>
    <name type="common">Mite</name>
    <dbReference type="NCBI Taxonomy" id="40697"/>
    <lineage>
        <taxon>Eukaryota</taxon>
        <taxon>Metazoa</taxon>
        <taxon>Ecdysozoa</taxon>
        <taxon>Arthropoda</taxon>
        <taxon>Chelicerata</taxon>
        <taxon>Arachnida</taxon>
        <taxon>Acari</taxon>
        <taxon>Acariformes</taxon>
        <taxon>Sarcoptiformes</taxon>
        <taxon>Astigmata</taxon>
        <taxon>Glycyphagoidea</taxon>
        <taxon>Echimyopodidae</taxon>
        <taxon>Blomia</taxon>
    </lineage>
</organism>
<keyword evidence="5 13" id="KW-0349">Heme</keyword>
<dbReference type="InterPro" id="IPR001128">
    <property type="entry name" value="Cyt_P450"/>
</dbReference>
<dbReference type="GO" id="GO:0020037">
    <property type="term" value="F:heme binding"/>
    <property type="evidence" value="ECO:0007669"/>
    <property type="project" value="InterPro"/>
</dbReference>
<evidence type="ECO:0000256" key="13">
    <source>
        <dbReference type="PIRSR" id="PIRSR602401-1"/>
    </source>
</evidence>
<keyword evidence="7" id="KW-0256">Endoplasmic reticulum</keyword>
<dbReference type="PRINTS" id="PR00463">
    <property type="entry name" value="EP450I"/>
</dbReference>
<keyword evidence="9 14" id="KW-0560">Oxidoreductase</keyword>
<dbReference type="GO" id="GO:0004497">
    <property type="term" value="F:monooxygenase activity"/>
    <property type="evidence" value="ECO:0007669"/>
    <property type="project" value="UniProtKB-KW"/>
</dbReference>
<comment type="cofactor">
    <cofactor evidence="1 13">
        <name>heme</name>
        <dbReference type="ChEBI" id="CHEBI:30413"/>
    </cofactor>
</comment>
<protein>
    <recommendedName>
        <fullName evidence="17">Cytochrome P450</fullName>
    </recommendedName>
</protein>
<evidence type="ECO:0000256" key="6">
    <source>
        <dbReference type="ARBA" id="ARBA00022723"/>
    </source>
</evidence>
<evidence type="ECO:0000256" key="12">
    <source>
        <dbReference type="ARBA" id="ARBA00023136"/>
    </source>
</evidence>
<reference evidence="15" key="1">
    <citation type="submission" date="2022-12" db="EMBL/GenBank/DDBJ databases">
        <title>Genome assemblies of Blomia tropicalis.</title>
        <authorList>
            <person name="Cui Y."/>
        </authorList>
    </citation>
    <scope>NUCLEOTIDE SEQUENCE</scope>
    <source>
        <tissue evidence="15">Adult mites</tissue>
    </source>
</reference>
<dbReference type="Pfam" id="PF00067">
    <property type="entry name" value="p450"/>
    <property type="match status" value="1"/>
</dbReference>
<dbReference type="PROSITE" id="PS00086">
    <property type="entry name" value="CYTOCHROME_P450"/>
    <property type="match status" value="1"/>
</dbReference>
<name>A0A9Q0M744_BLOTA</name>
<proteinExistence type="inferred from homology"/>
<evidence type="ECO:0000256" key="4">
    <source>
        <dbReference type="ARBA" id="ARBA00010617"/>
    </source>
</evidence>
<dbReference type="PANTHER" id="PTHR24292:SF54">
    <property type="entry name" value="CYP9F3-RELATED"/>
    <property type="match status" value="1"/>
</dbReference>
<dbReference type="OMA" id="SCHAPEF"/>
<keyword evidence="12" id="KW-0472">Membrane</keyword>
<gene>
    <name evidence="15" type="ORF">RDWZM_006237</name>
</gene>
<feature type="binding site" description="axial binding residue" evidence="13">
    <location>
        <position position="307"/>
    </location>
    <ligand>
        <name>heme</name>
        <dbReference type="ChEBI" id="CHEBI:30413"/>
    </ligand>
    <ligandPart>
        <name>Fe</name>
        <dbReference type="ChEBI" id="CHEBI:18248"/>
    </ligandPart>
</feature>
<evidence type="ECO:0000256" key="8">
    <source>
        <dbReference type="ARBA" id="ARBA00022848"/>
    </source>
</evidence>
<keyword evidence="8" id="KW-0492">Microsome</keyword>
<evidence type="ECO:0000256" key="14">
    <source>
        <dbReference type="RuleBase" id="RU000461"/>
    </source>
</evidence>
<comment type="similarity">
    <text evidence="4 14">Belongs to the cytochrome P450 family.</text>
</comment>